<organism evidence="9 10">
    <name type="scientific">Salinibacillus xinjiangensis</name>
    <dbReference type="NCBI Taxonomy" id="1229268"/>
    <lineage>
        <taxon>Bacteria</taxon>
        <taxon>Bacillati</taxon>
        <taxon>Bacillota</taxon>
        <taxon>Bacilli</taxon>
        <taxon>Bacillales</taxon>
        <taxon>Bacillaceae</taxon>
        <taxon>Salinibacillus</taxon>
    </lineage>
</organism>
<name>A0A6G1X1T2_9BACI</name>
<dbReference type="GO" id="GO:0044781">
    <property type="term" value="P:bacterial-type flagellum organization"/>
    <property type="evidence" value="ECO:0007669"/>
    <property type="project" value="UniProtKB-KW"/>
</dbReference>
<dbReference type="GO" id="GO:0045892">
    <property type="term" value="P:negative regulation of DNA-templated transcription"/>
    <property type="evidence" value="ECO:0007669"/>
    <property type="project" value="InterPro"/>
</dbReference>
<accession>A0A6G1X1T2</accession>
<dbReference type="NCBIfam" id="TIGR03824">
    <property type="entry name" value="FlgM_jcvi"/>
    <property type="match status" value="1"/>
</dbReference>
<evidence type="ECO:0000256" key="4">
    <source>
        <dbReference type="ARBA" id="ARBA00022795"/>
    </source>
</evidence>
<keyword evidence="9" id="KW-0282">Flagellum</keyword>
<dbReference type="InterPro" id="IPR007412">
    <property type="entry name" value="FlgM"/>
</dbReference>
<dbReference type="InterPro" id="IPR035890">
    <property type="entry name" value="Anti-sigma-28_factor_FlgM_sf"/>
</dbReference>
<gene>
    <name evidence="9" type="primary">flgM</name>
    <name evidence="9" type="ORF">GH754_00440</name>
</gene>
<dbReference type="EMBL" id="WJNH01000001">
    <property type="protein sequence ID" value="MRG84788.1"/>
    <property type="molecule type" value="Genomic_DNA"/>
</dbReference>
<evidence type="ECO:0000256" key="7">
    <source>
        <dbReference type="SAM" id="MobiDB-lite"/>
    </source>
</evidence>
<keyword evidence="3" id="KW-0678">Repressor</keyword>
<evidence type="ECO:0000256" key="1">
    <source>
        <dbReference type="ARBA" id="ARBA00005322"/>
    </source>
</evidence>
<evidence type="ECO:0000313" key="10">
    <source>
        <dbReference type="Proteomes" id="UP000480185"/>
    </source>
</evidence>
<feature type="region of interest" description="Disordered" evidence="7">
    <location>
        <begin position="1"/>
        <end position="32"/>
    </location>
</feature>
<dbReference type="SUPFAM" id="SSF101498">
    <property type="entry name" value="Anti-sigma factor FlgM"/>
    <property type="match status" value="1"/>
</dbReference>
<keyword evidence="5" id="KW-0805">Transcription regulation</keyword>
<feature type="compositionally biased region" description="Polar residues" evidence="7">
    <location>
        <begin position="1"/>
        <end position="28"/>
    </location>
</feature>
<protein>
    <recommendedName>
        <fullName evidence="2">Negative regulator of flagellin synthesis</fullName>
    </recommendedName>
</protein>
<proteinExistence type="inferred from homology"/>
<dbReference type="RefSeq" id="WP_153726766.1">
    <property type="nucleotide sequence ID" value="NZ_WJNH01000001.1"/>
</dbReference>
<comment type="caution">
    <text evidence="9">The sequence shown here is derived from an EMBL/GenBank/DDBJ whole genome shotgun (WGS) entry which is preliminary data.</text>
</comment>
<keyword evidence="10" id="KW-1185">Reference proteome</keyword>
<keyword evidence="9" id="KW-0969">Cilium</keyword>
<evidence type="ECO:0000256" key="6">
    <source>
        <dbReference type="ARBA" id="ARBA00023163"/>
    </source>
</evidence>
<reference evidence="9 10" key="1">
    <citation type="submission" date="2019-11" db="EMBL/GenBank/DDBJ databases">
        <authorList>
            <person name="Li J."/>
        </authorList>
    </citation>
    <scope>NUCLEOTIDE SEQUENCE [LARGE SCALE GENOMIC DNA]</scope>
    <source>
        <strain evidence="9 10">J4</strain>
    </source>
</reference>
<dbReference type="OrthoDB" id="2991036at2"/>
<dbReference type="Proteomes" id="UP000480185">
    <property type="component" value="Unassembled WGS sequence"/>
</dbReference>
<feature type="domain" description="Anti-sigma-28 factor FlgM C-terminal" evidence="8">
    <location>
        <begin position="32"/>
        <end position="82"/>
    </location>
</feature>
<keyword evidence="9" id="KW-0966">Cell projection</keyword>
<keyword evidence="6" id="KW-0804">Transcription</keyword>
<dbReference type="InterPro" id="IPR031316">
    <property type="entry name" value="FlgM_C"/>
</dbReference>
<comment type="similarity">
    <text evidence="1">Belongs to the FlgM family.</text>
</comment>
<evidence type="ECO:0000259" key="8">
    <source>
        <dbReference type="Pfam" id="PF04316"/>
    </source>
</evidence>
<evidence type="ECO:0000256" key="3">
    <source>
        <dbReference type="ARBA" id="ARBA00022491"/>
    </source>
</evidence>
<sequence>MKVNGTNNVHMNPYQKQVQKQSAISKTNQTEDKLEISSKAQEMLKGNAIQEERQKEVQRIKQDVQSGNYQINHKETAQKMLNFWSNRG</sequence>
<evidence type="ECO:0000256" key="5">
    <source>
        <dbReference type="ARBA" id="ARBA00023015"/>
    </source>
</evidence>
<evidence type="ECO:0000256" key="2">
    <source>
        <dbReference type="ARBA" id="ARBA00017823"/>
    </source>
</evidence>
<keyword evidence="4" id="KW-1005">Bacterial flagellum biogenesis</keyword>
<evidence type="ECO:0000313" key="9">
    <source>
        <dbReference type="EMBL" id="MRG84788.1"/>
    </source>
</evidence>
<dbReference type="AlphaFoldDB" id="A0A6G1X1T2"/>
<dbReference type="Pfam" id="PF04316">
    <property type="entry name" value="FlgM"/>
    <property type="match status" value="1"/>
</dbReference>